<dbReference type="Gene3D" id="3.90.310.10">
    <property type="entry name" value="ENV polyprotein, receptor-binding domain"/>
    <property type="match status" value="1"/>
</dbReference>
<feature type="signal peptide" evidence="1">
    <location>
        <begin position="1"/>
        <end position="15"/>
    </location>
</feature>
<reference evidence="2 3" key="1">
    <citation type="journal article" date="2020" name="Nature">
        <title>Six reference-quality genomes reveal evolution of bat adaptations.</title>
        <authorList>
            <person name="Jebb D."/>
            <person name="Huang Z."/>
            <person name="Pippel M."/>
            <person name="Hughes G.M."/>
            <person name="Lavrichenko K."/>
            <person name="Devanna P."/>
            <person name="Winkler S."/>
            <person name="Jermiin L.S."/>
            <person name="Skirmuntt E.C."/>
            <person name="Katzourakis A."/>
            <person name="Burkitt-Gray L."/>
            <person name="Ray D.A."/>
            <person name="Sullivan K.A.M."/>
            <person name="Roscito J.G."/>
            <person name="Kirilenko B.M."/>
            <person name="Davalos L.M."/>
            <person name="Corthals A.P."/>
            <person name="Power M.L."/>
            <person name="Jones G."/>
            <person name="Ransome R.D."/>
            <person name="Dechmann D.K.N."/>
            <person name="Locatelli A.G."/>
            <person name="Puechmaille S.J."/>
            <person name="Fedrigo O."/>
            <person name="Jarvis E.D."/>
            <person name="Hiller M."/>
            <person name="Vernes S.C."/>
            <person name="Myers E.W."/>
            <person name="Teeling E.C."/>
        </authorList>
    </citation>
    <scope>NUCLEOTIDE SEQUENCE [LARGE SCALE GENOMIC DNA]</scope>
    <source>
        <strain evidence="2">MRouAeg1</strain>
        <tissue evidence="2">Muscle</tissue>
    </source>
</reference>
<evidence type="ECO:0008006" key="4">
    <source>
        <dbReference type="Google" id="ProtNLM"/>
    </source>
</evidence>
<comment type="caution">
    <text evidence="2">The sequence shown here is derived from an EMBL/GenBank/DDBJ whole genome shotgun (WGS) entry which is preliminary data.</text>
</comment>
<proteinExistence type="predicted"/>
<dbReference type="Pfam" id="PF00429">
    <property type="entry name" value="TLV_coat"/>
    <property type="match status" value="1"/>
</dbReference>
<keyword evidence="3" id="KW-1185">Reference proteome</keyword>
<dbReference type="InterPro" id="IPR018154">
    <property type="entry name" value="TLV/ENV_coat_polyprotein"/>
</dbReference>
<gene>
    <name evidence="2" type="ORF">HJG63_008010</name>
</gene>
<feature type="chain" id="PRO_5029593453" description="Envelope protein" evidence="1">
    <location>
        <begin position="16"/>
        <end position="235"/>
    </location>
</feature>
<organism evidence="2 3">
    <name type="scientific">Rousettus aegyptiacus</name>
    <name type="common">Egyptian fruit bat</name>
    <name type="synonym">Pteropus aegyptiacus</name>
    <dbReference type="NCBI Taxonomy" id="9407"/>
    <lineage>
        <taxon>Eukaryota</taxon>
        <taxon>Metazoa</taxon>
        <taxon>Chordata</taxon>
        <taxon>Craniata</taxon>
        <taxon>Vertebrata</taxon>
        <taxon>Euteleostomi</taxon>
        <taxon>Mammalia</taxon>
        <taxon>Eutheria</taxon>
        <taxon>Laurasiatheria</taxon>
        <taxon>Chiroptera</taxon>
        <taxon>Yinpterochiroptera</taxon>
        <taxon>Pteropodoidea</taxon>
        <taxon>Pteropodidae</taxon>
        <taxon>Rousettinae</taxon>
        <taxon>Rousettus</taxon>
    </lineage>
</organism>
<evidence type="ECO:0000313" key="2">
    <source>
        <dbReference type="EMBL" id="KAF6506212.1"/>
    </source>
</evidence>
<name>A0A7J8KBK5_ROUAE</name>
<accession>A0A7J8KBK5</accession>
<dbReference type="SUPFAM" id="SSF49830">
    <property type="entry name" value="ENV polyprotein, receptor-binding domain"/>
    <property type="match status" value="1"/>
</dbReference>
<dbReference type="InterPro" id="IPR008981">
    <property type="entry name" value="FMuLV_rcpt-bd"/>
</dbReference>
<dbReference type="AlphaFoldDB" id="A0A7J8KBK5"/>
<dbReference type="EMBL" id="JACASE010000001">
    <property type="protein sequence ID" value="KAF6506212.1"/>
    <property type="molecule type" value="Genomic_DNA"/>
</dbReference>
<dbReference type="Proteomes" id="UP000593571">
    <property type="component" value="Unassembled WGS sequence"/>
</dbReference>
<keyword evidence="1" id="KW-0732">Signal</keyword>
<protein>
    <recommendedName>
        <fullName evidence="4">Envelope protein</fullName>
    </recommendedName>
</protein>
<sequence>MFLLLLCILLPSNLAHQIFNYTWQIINEAGDVAFSASSLAATTPWNSLTPDLCRLAAGASPGWGLPDTYLPLSEAPQAPSANDQFYAPAGCNSALRRTRLRESDFYVCPGGHRDRALNYRCGYKESFFCASWGCETTGDAYWHPSSTWDYIFIKKGWHNSKRNDTSTVTTECQKSHQTKGWCTPLIITFTEAGKKAPLEGWLRGHEWGLRIHVSGTDSGLTFKVRLTKKNTQYGK</sequence>
<evidence type="ECO:0000256" key="1">
    <source>
        <dbReference type="SAM" id="SignalP"/>
    </source>
</evidence>
<evidence type="ECO:0000313" key="3">
    <source>
        <dbReference type="Proteomes" id="UP000593571"/>
    </source>
</evidence>